<feature type="transmembrane region" description="Helical" evidence="2">
    <location>
        <begin position="66"/>
        <end position="89"/>
    </location>
</feature>
<evidence type="ECO:0000313" key="3">
    <source>
        <dbReference type="EMBL" id="ABA51143.1"/>
    </source>
</evidence>
<dbReference type="EnsemblBacteria" id="ABA51143">
    <property type="protein sequence ID" value="ABA51143"/>
    <property type="gene ID" value="BURPS1710b_3668"/>
</dbReference>
<dbReference type="EMBL" id="CP000124">
    <property type="protein sequence ID" value="ABA51143.1"/>
    <property type="molecule type" value="Genomic_DNA"/>
</dbReference>
<dbReference type="HOGENOM" id="CLU_057286_0_0_4"/>
<feature type="coiled-coil region" evidence="1">
    <location>
        <begin position="210"/>
        <end position="244"/>
    </location>
</feature>
<keyword evidence="1" id="KW-0175">Coiled coil</keyword>
<dbReference type="KEGG" id="bpm:BURPS1710b_3668"/>
<reference evidence="3 4" key="1">
    <citation type="submission" date="2005-09" db="EMBL/GenBank/DDBJ databases">
        <authorList>
            <person name="Woods D.E."/>
            <person name="Nierman W.C."/>
        </authorList>
    </citation>
    <scope>NUCLEOTIDE SEQUENCE [LARGE SCALE GENOMIC DNA]</scope>
    <source>
        <strain evidence="3 4">1710b</strain>
    </source>
</reference>
<keyword evidence="2" id="KW-0812">Transmembrane</keyword>
<dbReference type="AlphaFoldDB" id="Q3JN20"/>
<dbReference type="Proteomes" id="UP000002700">
    <property type="component" value="Chromosome I"/>
</dbReference>
<evidence type="ECO:0000256" key="2">
    <source>
        <dbReference type="SAM" id="Phobius"/>
    </source>
</evidence>
<keyword evidence="2" id="KW-0472">Membrane</keyword>
<evidence type="ECO:0000313" key="4">
    <source>
        <dbReference type="Proteomes" id="UP000002700"/>
    </source>
</evidence>
<proteinExistence type="predicted"/>
<feature type="transmembrane region" description="Helical" evidence="2">
    <location>
        <begin position="126"/>
        <end position="146"/>
    </location>
</feature>
<gene>
    <name evidence="3" type="ordered locus">BURPS1710b_3668</name>
</gene>
<evidence type="ECO:0000256" key="1">
    <source>
        <dbReference type="SAM" id="Coils"/>
    </source>
</evidence>
<organism evidence="3 4">
    <name type="scientific">Burkholderia pseudomallei (strain 1710b)</name>
    <dbReference type="NCBI Taxonomy" id="320372"/>
    <lineage>
        <taxon>Bacteria</taxon>
        <taxon>Pseudomonadati</taxon>
        <taxon>Pseudomonadota</taxon>
        <taxon>Betaproteobacteria</taxon>
        <taxon>Burkholderiales</taxon>
        <taxon>Burkholderiaceae</taxon>
        <taxon>Burkholderia</taxon>
        <taxon>pseudomallei group</taxon>
    </lineage>
</organism>
<protein>
    <submittedName>
        <fullName evidence="3">Uncharacterized protein</fullName>
    </submittedName>
</protein>
<accession>Q3JN20</accession>
<keyword evidence="2" id="KW-1133">Transmembrane helix</keyword>
<name>Q3JN20_BURP1</name>
<feature type="transmembrane region" description="Helical" evidence="2">
    <location>
        <begin position="101"/>
        <end position="120"/>
    </location>
</feature>
<feature type="transmembrane region" description="Helical" evidence="2">
    <location>
        <begin position="280"/>
        <end position="301"/>
    </location>
</feature>
<sequence length="403" mass="42509">MELSAHVEHGGRGCCNGSSAFLDASLLKGTPMTNLFKSKLPLRGFLSIASHDASRVVAREAVTPHYSYPLTIALAVAATATSLSVAAYSGWERGDTYVERATYTALSVVIASGVHLLPALSQQRPLAVRIALFLVCMAGLAVTLCGQAEFFTLAQQHAGARRADTVPAVASHASAEISPSRSLAAIAADQASARKALAVVNNDQSCHGHCKDLRARRAVLIATLDELDTEANEAKRREVAEDRQAVLDDHAMQLRDELREDPVVMRLAALTGLAASRVGLLLSLVCAGVLDGIGVVAWYLVFAVRRTGDCHSVMSNAPDDIAAVTGVTACAVAESTDRALPPNADHLLDTRLTQLARAVAGGQVETTVASIRKYLGCAQATASKLRRELLAQCTNHLSTDGEV</sequence>